<dbReference type="AlphaFoldDB" id="A0A7R8VRA8"/>
<accession>A0A7R8VRA8</accession>
<proteinExistence type="predicted"/>
<protein>
    <submittedName>
        <fullName evidence="2">Uncharacterized protein</fullName>
    </submittedName>
</protein>
<feature type="region of interest" description="Disordered" evidence="1">
    <location>
        <begin position="1"/>
        <end position="21"/>
    </location>
</feature>
<sequence length="79" mass="8909">MFGVGPYTPGMSSGFRPPAQNKLRSIRDGVSRWPSSKQKSRREVVIGYVPAFVRLGPHTILTFVFLEQLRKNFGFLAPE</sequence>
<reference evidence="2" key="1">
    <citation type="submission" date="2020-11" db="EMBL/GenBank/DDBJ databases">
        <authorList>
            <person name="Tran Van P."/>
        </authorList>
    </citation>
    <scope>NUCLEOTIDE SEQUENCE</scope>
</reference>
<dbReference type="EMBL" id="OA569541">
    <property type="protein sequence ID" value="CAD7202574.1"/>
    <property type="molecule type" value="Genomic_DNA"/>
</dbReference>
<name>A0A7R8VRA8_TIMDO</name>
<evidence type="ECO:0000256" key="1">
    <source>
        <dbReference type="SAM" id="MobiDB-lite"/>
    </source>
</evidence>
<evidence type="ECO:0000313" key="2">
    <source>
        <dbReference type="EMBL" id="CAD7202574.1"/>
    </source>
</evidence>
<gene>
    <name evidence="2" type="ORF">TDIB3V08_LOCUS8756</name>
</gene>
<organism evidence="2">
    <name type="scientific">Timema douglasi</name>
    <name type="common">Walking stick</name>
    <dbReference type="NCBI Taxonomy" id="61478"/>
    <lineage>
        <taxon>Eukaryota</taxon>
        <taxon>Metazoa</taxon>
        <taxon>Ecdysozoa</taxon>
        <taxon>Arthropoda</taxon>
        <taxon>Hexapoda</taxon>
        <taxon>Insecta</taxon>
        <taxon>Pterygota</taxon>
        <taxon>Neoptera</taxon>
        <taxon>Polyneoptera</taxon>
        <taxon>Phasmatodea</taxon>
        <taxon>Timematodea</taxon>
        <taxon>Timematoidea</taxon>
        <taxon>Timematidae</taxon>
        <taxon>Timema</taxon>
    </lineage>
</organism>